<proteinExistence type="predicted"/>
<sequence length="324" mass="36053">MSEPASPLRGQVRSRAWKPVSHGLYRLAGGDDEAWRDLEAWQLVLPPSGVFSHLTAASAYGWWTPPLPVDLPVFAAVSDPDPRPRRGGLRVSRHPRPIAWRQVRDVRLATPAEALLACACDLRLLDIIVLVDAALHCGDCTVSDIVDLVGQRRRGSPLLRRALAMADARSESAWETLLRVLHVTCAVPVRPQFVVLDEAGAFVARGDLLLEGTKTLHEYDGAQHRTKPRHRTDLARERRIGNAVWTRRGYTDLEVLTKSVMILRDADRSLGRPHRPERIRAWHALLSESMFTASGRTQVRSRLGLPQRGTGHRMHGSGPKPCIS</sequence>
<evidence type="ECO:0000256" key="1">
    <source>
        <dbReference type="SAM" id="MobiDB-lite"/>
    </source>
</evidence>
<protein>
    <recommendedName>
        <fullName evidence="3">AbiEi antitoxin C-terminal domain-containing protein</fullName>
    </recommendedName>
</protein>
<feature type="region of interest" description="Disordered" evidence="1">
    <location>
        <begin position="305"/>
        <end position="324"/>
    </location>
</feature>
<evidence type="ECO:0000313" key="2">
    <source>
        <dbReference type="EMBL" id="CAA9327385.1"/>
    </source>
</evidence>
<evidence type="ECO:0008006" key="3">
    <source>
        <dbReference type="Google" id="ProtNLM"/>
    </source>
</evidence>
<dbReference type="EMBL" id="CADCUJ010000002">
    <property type="protein sequence ID" value="CAA9327385.1"/>
    <property type="molecule type" value="Genomic_DNA"/>
</dbReference>
<organism evidence="2">
    <name type="scientific">uncultured Nocardioidaceae bacterium</name>
    <dbReference type="NCBI Taxonomy" id="253824"/>
    <lineage>
        <taxon>Bacteria</taxon>
        <taxon>Bacillati</taxon>
        <taxon>Actinomycetota</taxon>
        <taxon>Actinomycetes</taxon>
        <taxon>Propionibacteriales</taxon>
        <taxon>Nocardioidaceae</taxon>
        <taxon>environmental samples</taxon>
    </lineage>
</organism>
<dbReference type="AlphaFoldDB" id="A0A6J4LB24"/>
<name>A0A6J4LB24_9ACTN</name>
<reference evidence="2" key="1">
    <citation type="submission" date="2020-02" db="EMBL/GenBank/DDBJ databases">
        <authorList>
            <person name="Meier V. D."/>
        </authorList>
    </citation>
    <scope>NUCLEOTIDE SEQUENCE</scope>
    <source>
        <strain evidence="2">AVDCRST_MAG72</strain>
    </source>
</reference>
<gene>
    <name evidence="2" type="ORF">AVDCRST_MAG72-81</name>
</gene>
<accession>A0A6J4LB24</accession>